<dbReference type="SUPFAM" id="SSF55174">
    <property type="entry name" value="Alpha-L RNA-binding motif"/>
    <property type="match status" value="1"/>
</dbReference>
<protein>
    <recommendedName>
        <fullName evidence="2">RNA-binding S4 domain-containing protein</fullName>
    </recommendedName>
</protein>
<sequence length="73" mass="7863">MEKVAIKTEFIKLGQVLKLGNLVGQGSDAKILIAEGEVLVNGEVELQRGKKIHPGDIVELKGEGKIQVVAQEE</sequence>
<dbReference type="InterPro" id="IPR036986">
    <property type="entry name" value="S4_RNA-bd_sf"/>
</dbReference>
<proteinExistence type="predicted"/>
<dbReference type="GO" id="GO:0003723">
    <property type="term" value="F:RNA binding"/>
    <property type="evidence" value="ECO:0007669"/>
    <property type="project" value="InterPro"/>
</dbReference>
<reference evidence="1" key="1">
    <citation type="submission" date="2019-08" db="EMBL/GenBank/DDBJ databases">
        <authorList>
            <person name="Kucharzyk K."/>
            <person name="Murdoch R.W."/>
            <person name="Higgins S."/>
            <person name="Loffler F."/>
        </authorList>
    </citation>
    <scope>NUCLEOTIDE SEQUENCE</scope>
</reference>
<evidence type="ECO:0000313" key="1">
    <source>
        <dbReference type="EMBL" id="MPN00725.1"/>
    </source>
</evidence>
<dbReference type="AlphaFoldDB" id="A0A645EFA5"/>
<gene>
    <name evidence="1" type="ORF">SDC9_147921</name>
</gene>
<dbReference type="Pfam" id="PF13275">
    <property type="entry name" value="S4_2"/>
    <property type="match status" value="1"/>
</dbReference>
<dbReference type="CDD" id="cd00165">
    <property type="entry name" value="S4"/>
    <property type="match status" value="1"/>
</dbReference>
<dbReference type="PROSITE" id="PS50889">
    <property type="entry name" value="S4"/>
    <property type="match status" value="1"/>
</dbReference>
<comment type="caution">
    <text evidence="1">The sequence shown here is derived from an EMBL/GenBank/DDBJ whole genome shotgun (WGS) entry which is preliminary data.</text>
</comment>
<evidence type="ECO:0008006" key="2">
    <source>
        <dbReference type="Google" id="ProtNLM"/>
    </source>
</evidence>
<dbReference type="EMBL" id="VSSQ01046761">
    <property type="protein sequence ID" value="MPN00725.1"/>
    <property type="molecule type" value="Genomic_DNA"/>
</dbReference>
<accession>A0A645EFA5</accession>
<name>A0A645EFA5_9ZZZZ</name>
<organism evidence="1">
    <name type="scientific">bioreactor metagenome</name>
    <dbReference type="NCBI Taxonomy" id="1076179"/>
    <lineage>
        <taxon>unclassified sequences</taxon>
        <taxon>metagenomes</taxon>
        <taxon>ecological metagenomes</taxon>
    </lineage>
</organism>
<dbReference type="Gene3D" id="3.10.290.10">
    <property type="entry name" value="RNA-binding S4 domain"/>
    <property type="match status" value="1"/>
</dbReference>